<dbReference type="Proteomes" id="UP000654279">
    <property type="component" value="Unassembled WGS sequence"/>
</dbReference>
<proteinExistence type="predicted"/>
<keyword evidence="2" id="KW-1185">Reference proteome</keyword>
<sequence length="589" mass="65518">MVQFYKKARCFLMAKEGLKTPVLRVVRAWLLAWVVLVQCGCAAPPAESSQTLSAKLTIVDKSGDIYWTAGNAVVHQEGHYQTGMITPDERHLAAVQEDGTLMVGGAGAPIQKIDEGFYQFGEVTDQGFNYIVEVERYPLSTVESVLSTLISDEKFDGTVEQARAEMLAAGYPETVGGAKNFYLSIVGKAYNDVHKPRKASFFVPRRYDFEMGEIVGPERGSDVTDVVAAARGLTCAFVTAGGRKIQVLKEGARQPEQVARRESNVRLIDVSGDGRMVFWSEAESQEQRISYFYALDGQVECFATLEEAERVHSIAAEAYIHETGEAALFICPYDDAIYRYDRGLGMRRFALEKPITDIKLWNDIEVLSRDADSDWDGIYTVVGREGNREELLYLSADGTIKRVLEDADLTYMQICRGMIYYQDRAGALHRAALSEGNLSGDALLDETVNSLALTPDGRGVYYTRAQTEGESILCFAQLDEPPVQIGEISDRICSVGMDGSAWFTAPGEKAVQLDQPLSGTLMCYHDGVLSPIGANLWAVGRRVDQKGYLDPQLNYFIQFVGWDDHEQPNYRLMRYQNGKLEVAIEDTKR</sequence>
<dbReference type="RefSeq" id="WP_249285176.1">
    <property type="nucleotide sequence ID" value="NZ_JACRSO010000003.1"/>
</dbReference>
<reference evidence="1" key="1">
    <citation type="submission" date="2020-08" db="EMBL/GenBank/DDBJ databases">
        <title>Genome public.</title>
        <authorList>
            <person name="Liu C."/>
            <person name="Sun Q."/>
        </authorList>
    </citation>
    <scope>NUCLEOTIDE SEQUENCE</scope>
    <source>
        <strain evidence="1">NSJ-44</strain>
    </source>
</reference>
<dbReference type="EMBL" id="JACRSO010000003">
    <property type="protein sequence ID" value="MBC8529315.1"/>
    <property type="molecule type" value="Genomic_DNA"/>
</dbReference>
<name>A0A926CZ00_9FIRM</name>
<dbReference type="InterPro" id="IPR011044">
    <property type="entry name" value="Quino_amine_DH_bsu"/>
</dbReference>
<comment type="caution">
    <text evidence="1">The sequence shown here is derived from an EMBL/GenBank/DDBJ whole genome shotgun (WGS) entry which is preliminary data.</text>
</comment>
<evidence type="ECO:0000313" key="2">
    <source>
        <dbReference type="Proteomes" id="UP000654279"/>
    </source>
</evidence>
<dbReference type="AlphaFoldDB" id="A0A926CZ00"/>
<organism evidence="1 2">
    <name type="scientific">Luoshenia tenuis</name>
    <dbReference type="NCBI Taxonomy" id="2763654"/>
    <lineage>
        <taxon>Bacteria</taxon>
        <taxon>Bacillati</taxon>
        <taxon>Bacillota</taxon>
        <taxon>Clostridia</taxon>
        <taxon>Christensenellales</taxon>
        <taxon>Christensenellaceae</taxon>
        <taxon>Luoshenia</taxon>
    </lineage>
</organism>
<gene>
    <name evidence="1" type="ORF">H8699_07735</name>
</gene>
<evidence type="ECO:0000313" key="1">
    <source>
        <dbReference type="EMBL" id="MBC8529315.1"/>
    </source>
</evidence>
<protein>
    <submittedName>
        <fullName evidence="1">Uncharacterized protein</fullName>
    </submittedName>
</protein>
<accession>A0A926CZ00</accession>
<dbReference type="SUPFAM" id="SSF50969">
    <property type="entry name" value="YVTN repeat-like/Quinoprotein amine dehydrogenase"/>
    <property type="match status" value="1"/>
</dbReference>